<dbReference type="PANTHER" id="PTHR42981">
    <property type="entry name" value="PYRUVATE DEHYDROGENASE [UBIQUINONE]"/>
    <property type="match status" value="1"/>
</dbReference>
<dbReference type="Gene3D" id="3.40.50.1220">
    <property type="entry name" value="TPP-binding domain"/>
    <property type="match status" value="1"/>
</dbReference>
<dbReference type="GO" id="GO:0008289">
    <property type="term" value="F:lipid binding"/>
    <property type="evidence" value="ECO:0007669"/>
    <property type="project" value="UniProtKB-UniRule"/>
</dbReference>
<dbReference type="SUPFAM" id="SSF52467">
    <property type="entry name" value="DHS-like NAD/FAD-binding domain"/>
    <property type="match status" value="1"/>
</dbReference>
<feature type="region of interest" description="FAD-binding domain" evidence="3">
    <location>
        <begin position="183"/>
        <end position="334"/>
    </location>
</feature>
<dbReference type="PROSITE" id="PS00187">
    <property type="entry name" value="TPP_ENZYMES"/>
    <property type="match status" value="1"/>
</dbReference>
<evidence type="ECO:0000256" key="1">
    <source>
        <dbReference type="ARBA" id="ARBA00007812"/>
    </source>
</evidence>
<keyword evidence="3" id="KW-0460">Magnesium</keyword>
<evidence type="ECO:0000313" key="8">
    <source>
        <dbReference type="EMBL" id="MBB3810478.1"/>
    </source>
</evidence>
<proteinExistence type="inferred from homology"/>
<comment type="cofactor">
    <cofactor evidence="3">
        <name>thiamine diphosphate</name>
        <dbReference type="ChEBI" id="CHEBI:58937"/>
    </cofactor>
    <text evidence="3">Binds 1 thiamine pyrophosphate per subunit.</text>
</comment>
<dbReference type="GO" id="GO:0030976">
    <property type="term" value="F:thiamine pyrophosphate binding"/>
    <property type="evidence" value="ECO:0007669"/>
    <property type="project" value="UniProtKB-UniRule"/>
</dbReference>
<comment type="function">
    <text evidence="3">A peripheral cell membrane enzyme that catalyzes the oxidative decarboxylation of pyruvate to form acetate and CO(2). It channels electrons from the cytoplasm to the respiratory chain at the cell membrane via ubiquinone.</text>
</comment>
<dbReference type="Pfam" id="PF00205">
    <property type="entry name" value="TPP_enzyme_M"/>
    <property type="match status" value="1"/>
</dbReference>
<evidence type="ECO:0000259" key="5">
    <source>
        <dbReference type="Pfam" id="PF00205"/>
    </source>
</evidence>
<dbReference type="EC" id="1.2.5.1" evidence="3"/>
<comment type="caution">
    <text evidence="8">The sequence shown here is derived from an EMBL/GenBank/DDBJ whole genome shotgun (WGS) entry which is preliminary data.</text>
</comment>
<comment type="subcellular location">
    <subcellularLocation>
        <location evidence="3">Cell membrane</location>
        <topology evidence="3">Peripheral membrane protein</topology>
        <orientation evidence="3">Cytoplasmic side</orientation>
    </subcellularLocation>
</comment>
<protein>
    <recommendedName>
        <fullName evidence="3">Pyruvate dehydrogenase [ubiquinone]</fullName>
        <ecNumber evidence="3">1.2.5.1</ecNumber>
    </recommendedName>
    <alternativeName>
        <fullName evidence="3">Pyruvate oxidase</fullName>
        <shortName evidence="3">POX</shortName>
    </alternativeName>
    <alternativeName>
        <fullName evidence="3">Pyruvate:ubiquinone-8 oxidoreductase</fullName>
    </alternativeName>
</protein>
<comment type="cofactor">
    <cofactor evidence="3">
        <name>Mg(2+)</name>
        <dbReference type="ChEBI" id="CHEBI:18420"/>
    </cofactor>
    <text evidence="3">Binds 1 Mg(2+) ion per subunit.</text>
</comment>
<gene>
    <name evidence="3" type="primary">poxB</name>
    <name evidence="8" type="ORF">FHS81_002579</name>
</gene>
<comment type="similarity">
    <text evidence="1 3 4">Belongs to the TPP enzyme family.</text>
</comment>
<feature type="binding site" evidence="3">
    <location>
        <begin position="462"/>
        <end position="468"/>
    </location>
    <ligand>
        <name>thiamine diphosphate</name>
        <dbReference type="ChEBI" id="CHEBI:58937"/>
    </ligand>
</feature>
<feature type="site" description="Moves into active site upon enzyme activation, plays a role in electron transfer" evidence="3">
    <location>
        <position position="467"/>
    </location>
</feature>
<dbReference type="NCBIfam" id="NF006591">
    <property type="entry name" value="PRK09124.1"/>
    <property type="match status" value="1"/>
</dbReference>
<dbReference type="HAMAP" id="MF_00850">
    <property type="entry name" value="POX"/>
    <property type="match status" value="1"/>
</dbReference>
<dbReference type="CDD" id="cd07039">
    <property type="entry name" value="TPP_PYR_POX"/>
    <property type="match status" value="1"/>
</dbReference>
<dbReference type="GO" id="GO:0052737">
    <property type="term" value="F:pyruvate dehydrogenase (quinone) activity"/>
    <property type="evidence" value="ECO:0007669"/>
    <property type="project" value="UniProtKB-UniRule"/>
</dbReference>
<dbReference type="GO" id="GO:0000287">
    <property type="term" value="F:magnesium ion binding"/>
    <property type="evidence" value="ECO:0007669"/>
    <property type="project" value="UniProtKB-UniRule"/>
</dbReference>
<evidence type="ECO:0000313" key="9">
    <source>
        <dbReference type="Proteomes" id="UP000537592"/>
    </source>
</evidence>
<comment type="activity regulation">
    <text evidence="3">The C-terminus inhibits activity; it has to move for the enzyme to be active. Activated by lipid-binding, which occurs via the C-terminus.</text>
</comment>
<keyword evidence="3" id="KW-0446">Lipid-binding</keyword>
<feature type="domain" description="Thiamine pyrophosphate enzyme N-terminal TPP-binding" evidence="7">
    <location>
        <begin position="4"/>
        <end position="115"/>
    </location>
</feature>
<dbReference type="InterPro" id="IPR011766">
    <property type="entry name" value="TPP_enzyme_TPP-bd"/>
</dbReference>
<feature type="binding site" evidence="3">
    <location>
        <begin position="274"/>
        <end position="278"/>
    </location>
    <ligand>
        <name>FAD</name>
        <dbReference type="ChEBI" id="CHEBI:57692"/>
    </ligand>
</feature>
<comment type="cofactor">
    <cofactor evidence="3">
        <name>FAD</name>
        <dbReference type="ChEBI" id="CHEBI:57692"/>
    </cofactor>
    <text evidence="3">Binds 1 FAD per subunit.</text>
</comment>
<dbReference type="InterPro" id="IPR047212">
    <property type="entry name" value="TPP_POXB-like"/>
</dbReference>
<keyword evidence="3" id="KW-1003">Cell membrane</keyword>
<reference evidence="8 9" key="1">
    <citation type="submission" date="2020-08" db="EMBL/GenBank/DDBJ databases">
        <title>Genomic Encyclopedia of Type Strains, Phase IV (KMG-IV): sequencing the most valuable type-strain genomes for metagenomic binning, comparative biology and taxonomic classification.</title>
        <authorList>
            <person name="Goeker M."/>
        </authorList>
    </citation>
    <scope>NUCLEOTIDE SEQUENCE [LARGE SCALE GENOMIC DNA]</scope>
    <source>
        <strain evidence="8 9">DSM 28760</strain>
    </source>
</reference>
<dbReference type="InterPro" id="IPR029061">
    <property type="entry name" value="THDP-binding"/>
</dbReference>
<keyword evidence="3 8" id="KW-0670">Pyruvate</keyword>
<dbReference type="PANTHER" id="PTHR42981:SF2">
    <property type="entry name" value="PYRUVATE DEHYDROGENASE [UBIQUINONE]"/>
    <property type="match status" value="1"/>
</dbReference>
<keyword evidence="3" id="KW-0830">Ubiquinone</keyword>
<keyword evidence="3" id="KW-0547">Nucleotide-binding</keyword>
<comment type="caution">
    <text evidence="3">Lacks conserved residue(s) required for the propagation of feature annotation.</text>
</comment>
<feature type="binding site" evidence="3">
    <location>
        <begin position="408"/>
        <end position="410"/>
    </location>
    <ligand>
        <name>thiamine diphosphate</name>
        <dbReference type="ChEBI" id="CHEBI:58937"/>
    </ligand>
</feature>
<dbReference type="GO" id="GO:0005886">
    <property type="term" value="C:plasma membrane"/>
    <property type="evidence" value="ECO:0007669"/>
    <property type="project" value="UniProtKB-SubCell"/>
</dbReference>
<keyword evidence="3" id="KW-0285">Flavoprotein</keyword>
<feature type="binding site" evidence="3">
    <location>
        <position position="50"/>
    </location>
    <ligand>
        <name>thiamine diphosphate</name>
        <dbReference type="ChEBI" id="CHEBI:58937"/>
    </ligand>
</feature>
<feature type="domain" description="Thiamine pyrophosphate enzyme TPP-binding" evidence="6">
    <location>
        <begin position="381"/>
        <end position="527"/>
    </location>
</feature>
<accession>A0A7W5Z5H1</accession>
<feature type="domain" description="Thiamine pyrophosphate enzyme central" evidence="5">
    <location>
        <begin position="191"/>
        <end position="319"/>
    </location>
</feature>
<sequence>MSITIADLIAETLADAGVKRIWGVTGDSLNGLNDSLHRQGRIEWMHVRHEETAAFAAGAEAAITGKLAVCAGSCGPGNLHLINGLFDCKRNHVPVLAIASHIPSSEIGLGYFQETHPQELFRECADYIELVSNPAQLPAVLHRALNTAVGRNGVSVIVLPGDVSLAPATVSATPKPALPTQPRIVPVAEEVQRLADLLNEGKAITILAGSGCAGRHDEVVALADKLKAPIVHALRGKEHVEWDNPFDVGMTGLIGFSSGYHALLSSDTVLMLGTDFPYRVFYPDNARIAQVDIDPGALGKRAPLTLGLVGDVGETINALLPLLSDRTDRQFLDKALKHYAEARKDLDDLAVPSPAGRPIHPQYLTRRISELAADDAVFTADVGTPTVWAARYLGMNGKRRLLGSFNHGSMANAMPQAIGVQAAQPDRQVVSLSGDGGFSMLMGDFISLSQLGLPVKVVVYNNGSLGFVAMEMKAGGYLDTNTDLQNPNFAAMANAMGIKGIRVEESADVDDALRAAFAHPGPVLVDVVTAKQELVIPPAIKLEQAKGFSLYMLRAIFSGRGDEVLELARTNLFR</sequence>
<keyword evidence="3" id="KW-0274">FAD</keyword>
<dbReference type="GO" id="GO:0042867">
    <property type="term" value="P:pyruvate catabolic process"/>
    <property type="evidence" value="ECO:0007669"/>
    <property type="project" value="UniProtKB-UniRule"/>
</dbReference>
<dbReference type="GO" id="GO:0048039">
    <property type="term" value="F:ubiquinone binding"/>
    <property type="evidence" value="ECO:0007669"/>
    <property type="project" value="UniProtKB-UniRule"/>
</dbReference>
<feature type="region of interest" description="Membrane-binding domain" evidence="3">
    <location>
        <begin position="533"/>
        <end position="574"/>
    </location>
</feature>
<feature type="binding site" evidence="3">
    <location>
        <begin position="251"/>
        <end position="254"/>
    </location>
    <ligand>
        <name>FAD</name>
        <dbReference type="ChEBI" id="CHEBI:57692"/>
    </ligand>
</feature>
<comment type="catalytic activity">
    <reaction evidence="3">
        <text>a ubiquinone + pyruvate + H2O = a ubiquinol + acetate + CO2</text>
        <dbReference type="Rhea" id="RHEA:27405"/>
        <dbReference type="Rhea" id="RHEA-COMP:9565"/>
        <dbReference type="Rhea" id="RHEA-COMP:9566"/>
        <dbReference type="ChEBI" id="CHEBI:15361"/>
        <dbReference type="ChEBI" id="CHEBI:15377"/>
        <dbReference type="ChEBI" id="CHEBI:16389"/>
        <dbReference type="ChEBI" id="CHEBI:16526"/>
        <dbReference type="ChEBI" id="CHEBI:17976"/>
        <dbReference type="ChEBI" id="CHEBI:30089"/>
        <dbReference type="EC" id="1.2.5.1"/>
    </reaction>
</comment>
<dbReference type="FunFam" id="3.40.50.1220:FF:000013">
    <property type="entry name" value="Pyruvate dehydrogenase [ubiquinone]"/>
    <property type="match status" value="1"/>
</dbReference>
<dbReference type="Gene3D" id="3.40.50.970">
    <property type="match status" value="2"/>
</dbReference>
<dbReference type="InterPro" id="IPR044261">
    <property type="entry name" value="Pyruvate_dehydrogenase"/>
</dbReference>
<dbReference type="GO" id="GO:0050660">
    <property type="term" value="F:flavin adenine dinucleotide binding"/>
    <property type="evidence" value="ECO:0007669"/>
    <property type="project" value="UniProtKB-UniRule"/>
</dbReference>
<keyword evidence="3 8" id="KW-0560">Oxidoreductase</keyword>
<dbReference type="EMBL" id="JACICC010000006">
    <property type="protein sequence ID" value="MBB3810478.1"/>
    <property type="molecule type" value="Genomic_DNA"/>
</dbReference>
<dbReference type="InterPro" id="IPR029035">
    <property type="entry name" value="DHS-like_NAD/FAD-binding_dom"/>
</dbReference>
<dbReference type="InterPro" id="IPR012001">
    <property type="entry name" value="Thiamin_PyroP_enz_TPP-bd_dom"/>
</dbReference>
<dbReference type="CDD" id="cd02014">
    <property type="entry name" value="TPP_POX"/>
    <property type="match status" value="1"/>
</dbReference>
<dbReference type="InterPro" id="IPR012000">
    <property type="entry name" value="Thiamin_PyroP_enz_cen_dom"/>
</dbReference>
<dbReference type="InterPro" id="IPR000399">
    <property type="entry name" value="TPP-bd_CS"/>
</dbReference>
<feature type="binding site" evidence="3">
    <location>
        <position position="292"/>
    </location>
    <ligand>
        <name>FAD</name>
        <dbReference type="ChEBI" id="CHEBI:57692"/>
    </ligand>
</feature>
<evidence type="ECO:0000259" key="6">
    <source>
        <dbReference type="Pfam" id="PF02775"/>
    </source>
</evidence>
<dbReference type="InterPro" id="IPR047210">
    <property type="entry name" value="TPP_PYR_POXB-like"/>
</dbReference>
<dbReference type="RefSeq" id="WP_183753481.1">
    <property type="nucleotide sequence ID" value="NZ_JACICC010000006.1"/>
</dbReference>
<keyword evidence="2 3" id="KW-0786">Thiamine pyrophosphate</keyword>
<dbReference type="Pfam" id="PF02776">
    <property type="entry name" value="TPP_enzyme_N"/>
    <property type="match status" value="1"/>
</dbReference>
<evidence type="ECO:0000256" key="4">
    <source>
        <dbReference type="RuleBase" id="RU362132"/>
    </source>
</evidence>
<organism evidence="8 9">
    <name type="scientific">Pseudochelatococcus contaminans</name>
    <dbReference type="NCBI Taxonomy" id="1538103"/>
    <lineage>
        <taxon>Bacteria</taxon>
        <taxon>Pseudomonadati</taxon>
        <taxon>Pseudomonadota</taxon>
        <taxon>Alphaproteobacteria</taxon>
        <taxon>Hyphomicrobiales</taxon>
        <taxon>Chelatococcaceae</taxon>
        <taxon>Pseudochelatococcus</taxon>
    </lineage>
</organism>
<keyword evidence="3" id="KW-0479">Metal-binding</keyword>
<dbReference type="Pfam" id="PF02775">
    <property type="entry name" value="TPP_enzyme_C"/>
    <property type="match status" value="1"/>
</dbReference>
<dbReference type="InterPro" id="IPR047211">
    <property type="entry name" value="POXB-like"/>
</dbReference>
<evidence type="ECO:0000259" key="7">
    <source>
        <dbReference type="Pfam" id="PF02776"/>
    </source>
</evidence>
<evidence type="ECO:0000256" key="3">
    <source>
        <dbReference type="HAMAP-Rule" id="MF_00850"/>
    </source>
</evidence>
<feature type="binding site" evidence="3">
    <location>
        <position position="462"/>
    </location>
    <ligand>
        <name>Mg(2+)</name>
        <dbReference type="ChEBI" id="CHEBI:18420"/>
    </ligand>
</feature>
<name>A0A7W5Z5H1_9HYPH</name>
<feature type="binding site" evidence="3">
    <location>
        <position position="435"/>
    </location>
    <ligand>
        <name>Mg(2+)</name>
        <dbReference type="ChEBI" id="CHEBI:18420"/>
    </ligand>
</feature>
<feature type="binding site" evidence="3">
    <location>
        <begin position="435"/>
        <end position="437"/>
    </location>
    <ligand>
        <name>thiamine diphosphate</name>
        <dbReference type="ChEBI" id="CHEBI:58937"/>
    </ligand>
</feature>
<keyword evidence="9" id="KW-1185">Reference proteome</keyword>
<dbReference type="SUPFAM" id="SSF52518">
    <property type="entry name" value="Thiamin diphosphate-binding fold (THDP-binding)"/>
    <property type="match status" value="2"/>
</dbReference>
<comment type="subunit">
    <text evidence="3">Homotetramer.</text>
</comment>
<dbReference type="Proteomes" id="UP000537592">
    <property type="component" value="Unassembled WGS sequence"/>
</dbReference>
<evidence type="ECO:0000256" key="2">
    <source>
        <dbReference type="ARBA" id="ARBA00023052"/>
    </source>
</evidence>
<comment type="domain">
    <text evidence="3">Has 4 domains; the Pyr domain which binds the pyrimidine moiety of the thiamine pyrophosphate cofactor, the FAD-binding domain, the PP-binding domain which binds the pyrophosphate portion of thiamine pyrophosphate and the C-terminal membrane binding region. The C-terminus is held closely against the rest of the protein and covers the active site; during activation it unfolds from the rest of the protein and forms an amphipathic helix upon membrane binding, exposing the active site.</text>
</comment>
<keyword evidence="3" id="KW-0472">Membrane</keyword>
<dbReference type="AlphaFoldDB" id="A0A7W5Z5H1"/>